<keyword evidence="5" id="KW-0653">Protein transport</keyword>
<dbReference type="Proteomes" id="UP001279734">
    <property type="component" value="Unassembled WGS sequence"/>
</dbReference>
<comment type="caution">
    <text evidence="9">The sequence shown here is derived from an EMBL/GenBank/DDBJ whole genome shotgun (WGS) entry which is preliminary data.</text>
</comment>
<comment type="similarity">
    <text evidence="2">Belongs to the nucleoporin GLFG family.</text>
</comment>
<dbReference type="GO" id="GO:0051028">
    <property type="term" value="P:mRNA transport"/>
    <property type="evidence" value="ECO:0007669"/>
    <property type="project" value="UniProtKB-KW"/>
</dbReference>
<dbReference type="FunFam" id="1.10.10.2360:FF:000001">
    <property type="entry name" value="Nuclear pore complex protein Nup98-Nup96"/>
    <property type="match status" value="3"/>
</dbReference>
<dbReference type="InterPro" id="IPR037665">
    <property type="entry name" value="Nucleoporin_S59-like"/>
</dbReference>
<protein>
    <submittedName>
        <fullName evidence="9">Uncharacterized protein</fullName>
    </submittedName>
</protein>
<evidence type="ECO:0000256" key="8">
    <source>
        <dbReference type="ARBA" id="ARBA00023242"/>
    </source>
</evidence>
<comment type="subcellular location">
    <subcellularLocation>
        <location evidence="1">Nucleus</location>
        <location evidence="1">Nuclear pore complex</location>
    </subcellularLocation>
</comment>
<evidence type="ECO:0000313" key="9">
    <source>
        <dbReference type="EMBL" id="GMH15670.1"/>
    </source>
</evidence>
<evidence type="ECO:0000256" key="3">
    <source>
        <dbReference type="ARBA" id="ARBA00022448"/>
    </source>
</evidence>
<evidence type="ECO:0000256" key="2">
    <source>
        <dbReference type="ARBA" id="ARBA00008926"/>
    </source>
</evidence>
<dbReference type="GO" id="GO:0000973">
    <property type="term" value="P:post-transcriptional tethering of RNA polymerase II gene DNA at nuclear periphery"/>
    <property type="evidence" value="ECO:0007669"/>
    <property type="project" value="TreeGrafter"/>
</dbReference>
<keyword evidence="7" id="KW-0906">Nuclear pore complex</keyword>
<dbReference type="GO" id="GO:0034398">
    <property type="term" value="P:telomere tethering at nuclear periphery"/>
    <property type="evidence" value="ECO:0007669"/>
    <property type="project" value="TreeGrafter"/>
</dbReference>
<keyword evidence="4" id="KW-0509">mRNA transport</keyword>
<name>A0AAD3SRJ7_NEPGR</name>
<dbReference type="Pfam" id="PF21240">
    <property type="entry name" value="Nup98_GLEBS"/>
    <property type="match status" value="1"/>
</dbReference>
<evidence type="ECO:0000256" key="7">
    <source>
        <dbReference type="ARBA" id="ARBA00023132"/>
    </source>
</evidence>
<evidence type="ECO:0000256" key="1">
    <source>
        <dbReference type="ARBA" id="ARBA00004567"/>
    </source>
</evidence>
<keyword evidence="8" id="KW-0539">Nucleus</keyword>
<dbReference type="Gene3D" id="1.10.10.2360">
    <property type="match status" value="3"/>
</dbReference>
<dbReference type="AlphaFoldDB" id="A0AAD3SRJ7"/>
<dbReference type="GO" id="GO:0044614">
    <property type="term" value="C:nuclear pore cytoplasmic filaments"/>
    <property type="evidence" value="ECO:0007669"/>
    <property type="project" value="TreeGrafter"/>
</dbReference>
<dbReference type="GO" id="GO:0006405">
    <property type="term" value="P:RNA export from nucleus"/>
    <property type="evidence" value="ECO:0007669"/>
    <property type="project" value="TreeGrafter"/>
</dbReference>
<sequence>MMVRILYCFMELGFVVGGSLGFVDISLWIVDDPSNRVIRIDASNASKADSKHLSLSSIYPPPGGLLTNLNSDPMRSQKSSFFRFSFDENQDTACANLRFNCWGNHQPVGGDIRTSGLQNSLQGCLIRLALFSNLLADHLDLRSSIFGSNSTGFFGTTQSSSSLFPTPVYGISSSPGFGNSTPAFGASLTPAFGNSSSSFGASSTIAQKSVFEGFGSITQANPLGSSFQQLQPALGSNVFGSSAPFGASSQPSFGATCTMDFGSLSTPFAPTSTPGFGAASIPVYCSNTFGSSRSAFDLSSTPAFGSEGAFGVSATPVFGSSAFCSSAPCFSATSSPAFASATMPLFGESSTPAFGTSSTRSCIFQYPPELGQSSAFGISPFGSTAAPLSGQSSPFGACATTPRFRCGGFGQSTFGGQQGGSKIASYTPTMDPESWSCSWPALKLESISAMTAYDNKSHAELRWEDYQLGDKASSAFVPKPVHEGFGSTSPANPLGNAFQQSLQAFGINVFGSSAPFGASTQPSFGTTNAPIFVSSSSPSFAPSTPGFGSASTTVFCSNTFGSMGRVFGASSTPSFTAASNPAFSGTNTPLFGSTSPPAFGAHATEPTFGSSGFGQSSFGCRCGGSRIAPYAPTTDPGSGRFGSASTTVFCPNTFGSMGRVFGASSAPSFTATSNPAFSGTNTPLFGSTSPPAFGAHATKPTFGSSGFGQSSFGCRFGGSRIAPYAPTTDPGSGSCSQPAGKLESISAMPIYNDKSHEELRWEDYRAPATMPIFGSSGFGQPCFRGQRRGSRIAPYAPTTDPDSGSCTQPAGKLESISAMPTYDDKSHEELRFEDYQLGDKGSFHRVLFSCILL</sequence>
<accession>A0AAD3SRJ7</accession>
<keyword evidence="10" id="KW-1185">Reference proteome</keyword>
<dbReference type="GO" id="GO:0017056">
    <property type="term" value="F:structural constituent of nuclear pore"/>
    <property type="evidence" value="ECO:0007669"/>
    <property type="project" value="TreeGrafter"/>
</dbReference>
<gene>
    <name evidence="9" type="ORF">Nepgr_017511</name>
</gene>
<evidence type="ECO:0000313" key="10">
    <source>
        <dbReference type="Proteomes" id="UP001279734"/>
    </source>
</evidence>
<dbReference type="GO" id="GO:0003723">
    <property type="term" value="F:RNA binding"/>
    <property type="evidence" value="ECO:0007669"/>
    <property type="project" value="TreeGrafter"/>
</dbReference>
<evidence type="ECO:0000256" key="6">
    <source>
        <dbReference type="ARBA" id="ARBA00023010"/>
    </source>
</evidence>
<dbReference type="PANTHER" id="PTHR23198:SF6">
    <property type="entry name" value="NUCLEAR PORE COMPLEX PROTEIN NUP98-NUP96"/>
    <property type="match status" value="1"/>
</dbReference>
<dbReference type="GO" id="GO:0008139">
    <property type="term" value="F:nuclear localization sequence binding"/>
    <property type="evidence" value="ECO:0007669"/>
    <property type="project" value="TreeGrafter"/>
</dbReference>
<evidence type="ECO:0000256" key="4">
    <source>
        <dbReference type="ARBA" id="ARBA00022816"/>
    </source>
</evidence>
<evidence type="ECO:0000256" key="5">
    <source>
        <dbReference type="ARBA" id="ARBA00022927"/>
    </source>
</evidence>
<keyword evidence="3" id="KW-0813">Transport</keyword>
<proteinExistence type="inferred from homology"/>
<organism evidence="9 10">
    <name type="scientific">Nepenthes gracilis</name>
    <name type="common">Slender pitcher plant</name>
    <dbReference type="NCBI Taxonomy" id="150966"/>
    <lineage>
        <taxon>Eukaryota</taxon>
        <taxon>Viridiplantae</taxon>
        <taxon>Streptophyta</taxon>
        <taxon>Embryophyta</taxon>
        <taxon>Tracheophyta</taxon>
        <taxon>Spermatophyta</taxon>
        <taxon>Magnoliopsida</taxon>
        <taxon>eudicotyledons</taxon>
        <taxon>Gunneridae</taxon>
        <taxon>Pentapetalae</taxon>
        <taxon>Caryophyllales</taxon>
        <taxon>Nepenthaceae</taxon>
        <taxon>Nepenthes</taxon>
    </lineage>
</organism>
<dbReference type="EMBL" id="BSYO01000015">
    <property type="protein sequence ID" value="GMH15670.1"/>
    <property type="molecule type" value="Genomic_DNA"/>
</dbReference>
<keyword evidence="6" id="KW-0811">Translocation</keyword>
<dbReference type="PANTHER" id="PTHR23198">
    <property type="entry name" value="NUCLEOPORIN"/>
    <property type="match status" value="1"/>
</dbReference>
<dbReference type="GO" id="GO:0006606">
    <property type="term" value="P:protein import into nucleus"/>
    <property type="evidence" value="ECO:0007669"/>
    <property type="project" value="TreeGrafter"/>
</dbReference>
<reference evidence="9" key="1">
    <citation type="submission" date="2023-05" db="EMBL/GenBank/DDBJ databases">
        <title>Nepenthes gracilis genome sequencing.</title>
        <authorList>
            <person name="Fukushima K."/>
        </authorList>
    </citation>
    <scope>NUCLEOTIDE SEQUENCE</scope>
    <source>
        <strain evidence="9">SING2019-196</strain>
    </source>
</reference>